<organism evidence="1 2">
    <name type="scientific">Saccharopolyspora rosea</name>
    <dbReference type="NCBI Taxonomy" id="524884"/>
    <lineage>
        <taxon>Bacteria</taxon>
        <taxon>Bacillati</taxon>
        <taxon>Actinomycetota</taxon>
        <taxon>Actinomycetes</taxon>
        <taxon>Pseudonocardiales</taxon>
        <taxon>Pseudonocardiaceae</taxon>
        <taxon>Saccharopolyspora</taxon>
    </lineage>
</organism>
<evidence type="ECO:0000313" key="1">
    <source>
        <dbReference type="EMBL" id="MFD0923995.1"/>
    </source>
</evidence>
<name>A0ABW3G0T5_9PSEU</name>
<evidence type="ECO:0000313" key="2">
    <source>
        <dbReference type="Proteomes" id="UP001597018"/>
    </source>
</evidence>
<proteinExistence type="predicted"/>
<sequence>MNDSAESIRPGRAASSARRMVFHGRTNSLGDDGAGHIVRPFRQCTQSWSRLGLINHVHYDSRPVQDPLPAWGEDLLRGAGCPRYRDGGRVDLFAALRMAVPDGLIIADAHRVSPRTADLPDWHREATGHDVVALHHPVDGPAPVDVEQAHWRESSRSVRLGIGYGEVHGQLVSREFDK</sequence>
<dbReference type="RefSeq" id="WP_345602081.1">
    <property type="nucleotide sequence ID" value="NZ_BAABLT010000058.1"/>
</dbReference>
<dbReference type="Proteomes" id="UP001597018">
    <property type="component" value="Unassembled WGS sequence"/>
</dbReference>
<reference evidence="2" key="1">
    <citation type="journal article" date="2019" name="Int. J. Syst. Evol. Microbiol.">
        <title>The Global Catalogue of Microorganisms (GCM) 10K type strain sequencing project: providing services to taxonomists for standard genome sequencing and annotation.</title>
        <authorList>
            <consortium name="The Broad Institute Genomics Platform"/>
            <consortium name="The Broad Institute Genome Sequencing Center for Infectious Disease"/>
            <person name="Wu L."/>
            <person name="Ma J."/>
        </authorList>
    </citation>
    <scope>NUCLEOTIDE SEQUENCE [LARGE SCALE GENOMIC DNA]</scope>
    <source>
        <strain evidence="2">CCUG 56401</strain>
    </source>
</reference>
<dbReference type="EMBL" id="JBHTIW010000052">
    <property type="protein sequence ID" value="MFD0923995.1"/>
    <property type="molecule type" value="Genomic_DNA"/>
</dbReference>
<protein>
    <submittedName>
        <fullName evidence="1">Uncharacterized protein</fullName>
    </submittedName>
</protein>
<accession>A0ABW3G0T5</accession>
<comment type="caution">
    <text evidence="1">The sequence shown here is derived from an EMBL/GenBank/DDBJ whole genome shotgun (WGS) entry which is preliminary data.</text>
</comment>
<gene>
    <name evidence="1" type="ORF">ACFQ16_29980</name>
</gene>
<keyword evidence="2" id="KW-1185">Reference proteome</keyword>